<evidence type="ECO:0000313" key="3">
    <source>
        <dbReference type="Proteomes" id="UP000775877"/>
    </source>
</evidence>
<keyword evidence="1" id="KW-0812">Transmembrane</keyword>
<dbReference type="AlphaFoldDB" id="A0A955L2D4"/>
<comment type="caution">
    <text evidence="2">The sequence shown here is derived from an EMBL/GenBank/DDBJ whole genome shotgun (WGS) entry which is preliminary data.</text>
</comment>
<evidence type="ECO:0000256" key="1">
    <source>
        <dbReference type="SAM" id="Phobius"/>
    </source>
</evidence>
<dbReference type="EMBL" id="JAGQLJ010000106">
    <property type="protein sequence ID" value="MCA9381451.1"/>
    <property type="molecule type" value="Genomic_DNA"/>
</dbReference>
<feature type="non-terminal residue" evidence="2">
    <location>
        <position position="80"/>
    </location>
</feature>
<sequence length="80" mass="9905">MIELIALVTIFWTPVVIVLLKKYLWDVYFWQLKEYRWDRFWTHIRWDHSEQNRSYTMITAKFILFSLVSLLFTEPVLASF</sequence>
<evidence type="ECO:0000313" key="2">
    <source>
        <dbReference type="EMBL" id="MCA9381451.1"/>
    </source>
</evidence>
<name>A0A955L2D4_9BACT</name>
<reference evidence="2" key="2">
    <citation type="journal article" date="2021" name="Microbiome">
        <title>Successional dynamics and alternative stable states in a saline activated sludge microbial community over 9 years.</title>
        <authorList>
            <person name="Wang Y."/>
            <person name="Ye J."/>
            <person name="Ju F."/>
            <person name="Liu L."/>
            <person name="Boyd J.A."/>
            <person name="Deng Y."/>
            <person name="Parks D.H."/>
            <person name="Jiang X."/>
            <person name="Yin X."/>
            <person name="Woodcroft B.J."/>
            <person name="Tyson G.W."/>
            <person name="Hugenholtz P."/>
            <person name="Polz M.F."/>
            <person name="Zhang T."/>
        </authorList>
    </citation>
    <scope>NUCLEOTIDE SEQUENCE</scope>
    <source>
        <strain evidence="2">HKST-UBA13</strain>
    </source>
</reference>
<feature type="transmembrane region" description="Helical" evidence="1">
    <location>
        <begin position="55"/>
        <end position="73"/>
    </location>
</feature>
<feature type="transmembrane region" description="Helical" evidence="1">
    <location>
        <begin position="6"/>
        <end position="24"/>
    </location>
</feature>
<proteinExistence type="predicted"/>
<organism evidence="2 3">
    <name type="scientific">Candidatus Dojkabacteria bacterium</name>
    <dbReference type="NCBI Taxonomy" id="2099670"/>
    <lineage>
        <taxon>Bacteria</taxon>
        <taxon>Candidatus Dojkabacteria</taxon>
    </lineage>
</organism>
<dbReference type="Proteomes" id="UP000775877">
    <property type="component" value="Unassembled WGS sequence"/>
</dbReference>
<keyword evidence="1" id="KW-0472">Membrane</keyword>
<accession>A0A955L2D4</accession>
<keyword evidence="1" id="KW-1133">Transmembrane helix</keyword>
<gene>
    <name evidence="2" type="ORF">KC678_04255</name>
</gene>
<protein>
    <submittedName>
        <fullName evidence="2">Uncharacterized protein</fullName>
    </submittedName>
</protein>
<reference evidence="2" key="1">
    <citation type="submission" date="2020-04" db="EMBL/GenBank/DDBJ databases">
        <authorList>
            <person name="Zhang T."/>
        </authorList>
    </citation>
    <scope>NUCLEOTIDE SEQUENCE</scope>
    <source>
        <strain evidence="2">HKST-UBA13</strain>
    </source>
</reference>